<dbReference type="Gene3D" id="3.40.50.2000">
    <property type="entry name" value="Glycogen Phosphorylase B"/>
    <property type="match status" value="1"/>
</dbReference>
<evidence type="ECO:0000256" key="3">
    <source>
        <dbReference type="ARBA" id="ARBA00022679"/>
    </source>
</evidence>
<evidence type="ECO:0000313" key="4">
    <source>
        <dbReference type="EMBL" id="KAJ9592373.1"/>
    </source>
</evidence>
<accession>A0AAD8A6L0</accession>
<comment type="caution">
    <text evidence="4">The sequence shown here is derived from an EMBL/GenBank/DDBJ whole genome shotgun (WGS) entry which is preliminary data.</text>
</comment>
<dbReference type="GO" id="GO:0008194">
    <property type="term" value="F:UDP-glycosyltransferase activity"/>
    <property type="evidence" value="ECO:0007669"/>
    <property type="project" value="InterPro"/>
</dbReference>
<dbReference type="PANTHER" id="PTHR48043">
    <property type="entry name" value="EG:EG0003.4 PROTEIN-RELATED"/>
    <property type="match status" value="1"/>
</dbReference>
<dbReference type="PANTHER" id="PTHR48043:SF159">
    <property type="entry name" value="EG:EG0003.4 PROTEIN-RELATED"/>
    <property type="match status" value="1"/>
</dbReference>
<keyword evidence="5" id="KW-1185">Reference proteome</keyword>
<protein>
    <submittedName>
        <fullName evidence="4">Uncharacterized protein</fullName>
    </submittedName>
</protein>
<proteinExistence type="inferred from homology"/>
<sequence>MKALAARGHHVTVISTDPLKYPIENYKDVDLSFMYDYVRARYNFTDYEGVTAFGAVVRFSLYVNAACRMQLGSPQIQEFLHTHPSQNRSFDLVFMELSRYQCYHGLIHHIGSPPVIGIRSVGITAATLAAVGNPNNPAYFPDYYLPYTSRMTFFERVHNTLLYVWQTLLWHFVMMPIHEGIMRYYFGWEPPSVWTAESNFSLVMVNNHWSQHYPLPLLPSVVQLGNIHLQEKPKELPKDLKEFLDGSPEGVVYFSLGTNVRSETLPEEKRRALLSAFAELPQKVLWKWEADKMSGLPPNVKLAKWLPQQDVLGKYKL</sequence>
<dbReference type="SUPFAM" id="SSF53756">
    <property type="entry name" value="UDP-Glycosyltransferase/glycogen phosphorylase"/>
    <property type="match status" value="1"/>
</dbReference>
<evidence type="ECO:0000256" key="2">
    <source>
        <dbReference type="ARBA" id="ARBA00022676"/>
    </source>
</evidence>
<comment type="similarity">
    <text evidence="1">Belongs to the UDP-glycosyltransferase family.</text>
</comment>
<reference evidence="4" key="1">
    <citation type="journal article" date="2023" name="IScience">
        <title>Live-bearing cockroach genome reveals convergent evolutionary mechanisms linked to viviparity in insects and beyond.</title>
        <authorList>
            <person name="Fouks B."/>
            <person name="Harrison M.C."/>
            <person name="Mikhailova A.A."/>
            <person name="Marchal E."/>
            <person name="English S."/>
            <person name="Carruthers M."/>
            <person name="Jennings E.C."/>
            <person name="Chiamaka E.L."/>
            <person name="Frigard R.A."/>
            <person name="Pippel M."/>
            <person name="Attardo G.M."/>
            <person name="Benoit J.B."/>
            <person name="Bornberg-Bauer E."/>
            <person name="Tobe S.S."/>
        </authorList>
    </citation>
    <scope>NUCLEOTIDE SEQUENCE</scope>
    <source>
        <strain evidence="4">Stay&amp;Tobe</strain>
    </source>
</reference>
<dbReference type="InterPro" id="IPR050271">
    <property type="entry name" value="UDP-glycosyltransferase"/>
</dbReference>
<dbReference type="Proteomes" id="UP001233999">
    <property type="component" value="Unassembled WGS sequence"/>
</dbReference>
<gene>
    <name evidence="4" type="ORF">L9F63_015941</name>
</gene>
<dbReference type="InterPro" id="IPR002213">
    <property type="entry name" value="UDP_glucos_trans"/>
</dbReference>
<organism evidence="4 5">
    <name type="scientific">Diploptera punctata</name>
    <name type="common">Pacific beetle cockroach</name>
    <dbReference type="NCBI Taxonomy" id="6984"/>
    <lineage>
        <taxon>Eukaryota</taxon>
        <taxon>Metazoa</taxon>
        <taxon>Ecdysozoa</taxon>
        <taxon>Arthropoda</taxon>
        <taxon>Hexapoda</taxon>
        <taxon>Insecta</taxon>
        <taxon>Pterygota</taxon>
        <taxon>Neoptera</taxon>
        <taxon>Polyneoptera</taxon>
        <taxon>Dictyoptera</taxon>
        <taxon>Blattodea</taxon>
        <taxon>Blaberoidea</taxon>
        <taxon>Blaberidae</taxon>
        <taxon>Diplopterinae</taxon>
        <taxon>Diploptera</taxon>
    </lineage>
</organism>
<dbReference type="Pfam" id="PF00201">
    <property type="entry name" value="UDPGT"/>
    <property type="match status" value="1"/>
</dbReference>
<feature type="non-terminal residue" evidence="4">
    <location>
        <position position="1"/>
    </location>
</feature>
<keyword evidence="3" id="KW-0808">Transferase</keyword>
<keyword evidence="2" id="KW-0328">Glycosyltransferase</keyword>
<dbReference type="AlphaFoldDB" id="A0AAD8A6L0"/>
<reference evidence="4" key="2">
    <citation type="submission" date="2023-05" db="EMBL/GenBank/DDBJ databases">
        <authorList>
            <person name="Fouks B."/>
        </authorList>
    </citation>
    <scope>NUCLEOTIDE SEQUENCE</scope>
    <source>
        <strain evidence="4">Stay&amp;Tobe</strain>
        <tissue evidence="4">Testes</tissue>
    </source>
</reference>
<evidence type="ECO:0000256" key="1">
    <source>
        <dbReference type="ARBA" id="ARBA00009995"/>
    </source>
</evidence>
<name>A0AAD8A6L0_DIPPU</name>
<dbReference type="EMBL" id="JASPKZ010003837">
    <property type="protein sequence ID" value="KAJ9592373.1"/>
    <property type="molecule type" value="Genomic_DNA"/>
</dbReference>
<evidence type="ECO:0000313" key="5">
    <source>
        <dbReference type="Proteomes" id="UP001233999"/>
    </source>
</evidence>